<dbReference type="Proteomes" id="UP000030651">
    <property type="component" value="Unassembled WGS sequence"/>
</dbReference>
<dbReference type="KEGG" id="pfy:PFICI_08138"/>
<dbReference type="GeneID" id="19273151"/>
<keyword evidence="3" id="KW-1185">Reference proteome</keyword>
<organism evidence="2 3">
    <name type="scientific">Pestalotiopsis fici (strain W106-1 / CGMCC3.15140)</name>
    <dbReference type="NCBI Taxonomy" id="1229662"/>
    <lineage>
        <taxon>Eukaryota</taxon>
        <taxon>Fungi</taxon>
        <taxon>Dikarya</taxon>
        <taxon>Ascomycota</taxon>
        <taxon>Pezizomycotina</taxon>
        <taxon>Sordariomycetes</taxon>
        <taxon>Xylariomycetidae</taxon>
        <taxon>Amphisphaeriales</taxon>
        <taxon>Sporocadaceae</taxon>
        <taxon>Pestalotiopsis</taxon>
    </lineage>
</organism>
<reference evidence="3" key="1">
    <citation type="journal article" date="2015" name="BMC Genomics">
        <title>Genomic and transcriptomic analysis of the endophytic fungus Pestalotiopsis fici reveals its lifestyle and high potential for synthesis of natural products.</title>
        <authorList>
            <person name="Wang X."/>
            <person name="Zhang X."/>
            <person name="Liu L."/>
            <person name="Xiang M."/>
            <person name="Wang W."/>
            <person name="Sun X."/>
            <person name="Che Y."/>
            <person name="Guo L."/>
            <person name="Liu G."/>
            <person name="Guo L."/>
            <person name="Wang C."/>
            <person name="Yin W.B."/>
            <person name="Stadler M."/>
            <person name="Zhang X."/>
            <person name="Liu X."/>
        </authorList>
    </citation>
    <scope>NUCLEOTIDE SEQUENCE [LARGE SCALE GENOMIC DNA]</scope>
    <source>
        <strain evidence="3">W106-1 / CGMCC3.15140</strain>
    </source>
</reference>
<evidence type="ECO:0000313" key="2">
    <source>
        <dbReference type="EMBL" id="ETS80609.1"/>
    </source>
</evidence>
<dbReference type="InterPro" id="IPR010730">
    <property type="entry name" value="HET"/>
</dbReference>
<dbReference type="PANTHER" id="PTHR33112:SF9">
    <property type="entry name" value="HETEROKARYON INCOMPATIBILITY DOMAIN-CONTAINING PROTEIN"/>
    <property type="match status" value="1"/>
</dbReference>
<dbReference type="RefSeq" id="XP_007834910.1">
    <property type="nucleotide sequence ID" value="XM_007836719.1"/>
</dbReference>
<dbReference type="InParanoid" id="W3X3M2"/>
<dbReference type="eggNOG" id="ENOG502RX1X">
    <property type="taxonomic scope" value="Eukaryota"/>
</dbReference>
<name>W3X3M2_PESFW</name>
<feature type="domain" description="Heterokaryon incompatibility" evidence="1">
    <location>
        <begin position="84"/>
        <end position="248"/>
    </location>
</feature>
<dbReference type="OrthoDB" id="4161196at2759"/>
<dbReference type="EMBL" id="KI912113">
    <property type="protein sequence ID" value="ETS80609.1"/>
    <property type="molecule type" value="Genomic_DNA"/>
</dbReference>
<protein>
    <recommendedName>
        <fullName evidence="1">Heterokaryon incompatibility domain-containing protein</fullName>
    </recommendedName>
</protein>
<dbReference type="Pfam" id="PF06985">
    <property type="entry name" value="HET"/>
    <property type="match status" value="1"/>
</dbReference>
<gene>
    <name evidence="2" type="ORF">PFICI_08138</name>
</gene>
<dbReference type="PANTHER" id="PTHR33112">
    <property type="entry name" value="DOMAIN PROTEIN, PUTATIVE-RELATED"/>
    <property type="match status" value="1"/>
</dbReference>
<accession>W3X3M2</accession>
<evidence type="ECO:0000259" key="1">
    <source>
        <dbReference type="Pfam" id="PF06985"/>
    </source>
</evidence>
<evidence type="ECO:0000313" key="3">
    <source>
        <dbReference type="Proteomes" id="UP000030651"/>
    </source>
</evidence>
<dbReference type="OMA" id="GLFFECQ"/>
<dbReference type="AlphaFoldDB" id="W3X3M2"/>
<sequence length="650" mass="75190">MGNLLLDRSTWSQSHYQAIQNWHRDCHLNHKECNKSISGHEKIHPDDVLLPTRCVEFEFFDEQNPWTSSIQWVLRETKGQRGKYIALSHRWVQDTGEASTTTDNYEDRNNTWNRAQGYHLLVRGKLSALFLDIGRLACHLGIRYVWIDSLCIIQNDKDDWDRESIKMADYYQRSWLTVAVTYPSDTGGIFQQNVSKIPRITRLPYQDKKGDQNGHFYVQAGIDKTWAEDYNKTIINSDLRKRAWVFQEWRLSRRILALSNQGMFLQCQSESPRSLDGYKVDTSKNTGIDSDYVRWLRNLDKDSYGYQILHSWEFIVEEYSGLELTKFEEDRLVALAGIAREYGRALTRYASKYGKQQHTYICGLWTGWFRGLLWEQADPYRQTRTKGFPTWSWLSIASVPETDTTGMTEGTLTGLHVRWPGRTEESAVCKFLSPILVPVTDNCRPRFERAGQHELNNLFDDLHSGLFSDVRNDLHGKIFGNDIRFAILPLEGRKLDICIDRYFESLEDADIAATMTGHRYPKRVPHEYMTMAERSRDSGRLSWRKVCLKSSCNTIIGWGSIEHPDYQADETVQSATPIYAFVVCKLSEAPGGYGLGHLSRSHTAFEVLYVRHVEIVGQKDCYERIGVGRLFGNGVIQEFESSLETRVNLV</sequence>
<proteinExistence type="predicted"/>
<dbReference type="HOGENOM" id="CLU_002639_2_6_1"/>
<dbReference type="STRING" id="1229662.W3X3M2"/>